<dbReference type="AlphaFoldDB" id="A0A1M6RGM4"/>
<organism evidence="7 8">
    <name type="scientific">Paramaledivibacter caminithermalis (strain DSM 15212 / CIP 107654 / DViRD3)</name>
    <name type="common">Clostridium caminithermale</name>
    <dbReference type="NCBI Taxonomy" id="1121301"/>
    <lineage>
        <taxon>Bacteria</taxon>
        <taxon>Bacillati</taxon>
        <taxon>Bacillota</taxon>
        <taxon>Clostridia</taxon>
        <taxon>Peptostreptococcales</taxon>
        <taxon>Caminicellaceae</taxon>
        <taxon>Paramaledivibacter</taxon>
    </lineage>
</organism>
<evidence type="ECO:0000259" key="6">
    <source>
        <dbReference type="PROSITE" id="PS51350"/>
    </source>
</evidence>
<reference evidence="8" key="1">
    <citation type="submission" date="2016-11" db="EMBL/GenBank/DDBJ databases">
        <authorList>
            <person name="Varghese N."/>
            <person name="Submissions S."/>
        </authorList>
    </citation>
    <scope>NUCLEOTIDE SEQUENCE [LARGE SCALE GENOMIC DNA]</scope>
    <source>
        <strain evidence="8">DSM 15212 / CIP 107654 / DViRD3</strain>
    </source>
</reference>
<keyword evidence="5" id="KW-0598">Phosphotransferase system</keyword>
<dbReference type="PANTHER" id="PTHR33705:SF2">
    <property type="entry name" value="PHOSPHOCARRIER PROTEIN NPR"/>
    <property type="match status" value="1"/>
</dbReference>
<evidence type="ECO:0000313" key="7">
    <source>
        <dbReference type="EMBL" id="SHK31543.1"/>
    </source>
</evidence>
<proteinExistence type="predicted"/>
<protein>
    <recommendedName>
        <fullName evidence="3">Phosphocarrier protein HPr</fullName>
    </recommendedName>
</protein>
<feature type="domain" description="HPr" evidence="6">
    <location>
        <begin position="1"/>
        <end position="87"/>
    </location>
</feature>
<evidence type="ECO:0000256" key="4">
    <source>
        <dbReference type="ARBA" id="ARBA00022490"/>
    </source>
</evidence>
<dbReference type="PROSITE" id="PS00369">
    <property type="entry name" value="PTS_HPR_HIS"/>
    <property type="match status" value="1"/>
</dbReference>
<evidence type="ECO:0000256" key="3">
    <source>
        <dbReference type="ARBA" id="ARBA00020422"/>
    </source>
</evidence>
<dbReference type="PRINTS" id="PR00107">
    <property type="entry name" value="PHOSPHOCPHPR"/>
</dbReference>
<dbReference type="GO" id="GO:0005737">
    <property type="term" value="C:cytoplasm"/>
    <property type="evidence" value="ECO:0007669"/>
    <property type="project" value="UniProtKB-SubCell"/>
</dbReference>
<dbReference type="Pfam" id="PF00381">
    <property type="entry name" value="PTS-HPr"/>
    <property type="match status" value="1"/>
</dbReference>
<dbReference type="InterPro" id="IPR000032">
    <property type="entry name" value="HPr-like"/>
</dbReference>
<dbReference type="SUPFAM" id="SSF55594">
    <property type="entry name" value="HPr-like"/>
    <property type="match status" value="1"/>
</dbReference>
<evidence type="ECO:0000256" key="1">
    <source>
        <dbReference type="ARBA" id="ARBA00003681"/>
    </source>
</evidence>
<accession>A0A1M6RGM4</accession>
<dbReference type="PROSITE" id="PS51350">
    <property type="entry name" value="PTS_HPR_DOM"/>
    <property type="match status" value="1"/>
</dbReference>
<evidence type="ECO:0000256" key="2">
    <source>
        <dbReference type="ARBA" id="ARBA00004496"/>
    </source>
</evidence>
<dbReference type="Proteomes" id="UP000184465">
    <property type="component" value="Unassembled WGS sequence"/>
</dbReference>
<dbReference type="CDD" id="cd00367">
    <property type="entry name" value="PTS-HPr_like"/>
    <property type="match status" value="1"/>
</dbReference>
<comment type="function">
    <text evidence="1">General (non sugar-specific) component of the phosphoenolpyruvate-dependent sugar phosphotransferase system (sugar PTS). This major carbohydrate active-transport system catalyzes the phosphorylation of incoming sugar substrates concomitantly with their translocation across the cell membrane. The phosphoryl group from phosphoenolpyruvate (PEP) is transferred to the phosphoryl carrier protein HPr by enzyme I. Phospho-HPr then transfers it to the PTS EIIA domain.</text>
</comment>
<keyword evidence="4" id="KW-0963">Cytoplasm</keyword>
<gene>
    <name evidence="7" type="ORF">SAMN02745912_02955</name>
</gene>
<dbReference type="EMBL" id="FRAG01000046">
    <property type="protein sequence ID" value="SHK31543.1"/>
    <property type="molecule type" value="Genomic_DNA"/>
</dbReference>
<keyword evidence="8" id="KW-1185">Reference proteome</keyword>
<dbReference type="InterPro" id="IPR035895">
    <property type="entry name" value="HPr-like_sf"/>
</dbReference>
<name>A0A1M6RGM4_PARC5</name>
<dbReference type="Gene3D" id="3.30.1340.10">
    <property type="entry name" value="HPr-like"/>
    <property type="match status" value="1"/>
</dbReference>
<dbReference type="GO" id="GO:0009401">
    <property type="term" value="P:phosphoenolpyruvate-dependent sugar phosphotransferase system"/>
    <property type="evidence" value="ECO:0007669"/>
    <property type="project" value="UniProtKB-KW"/>
</dbReference>
<dbReference type="STRING" id="1121301.SAMN02745912_02955"/>
<evidence type="ECO:0000256" key="5">
    <source>
        <dbReference type="ARBA" id="ARBA00022683"/>
    </source>
</evidence>
<dbReference type="InterPro" id="IPR001020">
    <property type="entry name" value="PTS_HPr_His_P_site"/>
</dbReference>
<dbReference type="OrthoDB" id="9809047at2"/>
<dbReference type="RefSeq" id="WP_073151735.1">
    <property type="nucleotide sequence ID" value="NZ_FRAG01000046.1"/>
</dbReference>
<sequence length="90" mass="9864">MYKKEVVVKNENGLHARPASLFIQKASKFKSEINLQIGDKSIDAKSILAVLSAGIRCNSKITISAVGEDEKQAVQELIKFIETCKADSVK</sequence>
<comment type="subcellular location">
    <subcellularLocation>
        <location evidence="2">Cytoplasm</location>
    </subcellularLocation>
</comment>
<dbReference type="InterPro" id="IPR050399">
    <property type="entry name" value="HPr"/>
</dbReference>
<evidence type="ECO:0000313" key="8">
    <source>
        <dbReference type="Proteomes" id="UP000184465"/>
    </source>
</evidence>
<dbReference type="PANTHER" id="PTHR33705">
    <property type="entry name" value="PHOSPHOCARRIER PROTEIN HPR"/>
    <property type="match status" value="1"/>
</dbReference>
<dbReference type="NCBIfam" id="TIGR01003">
    <property type="entry name" value="PTS_HPr_family"/>
    <property type="match status" value="1"/>
</dbReference>